<gene>
    <name evidence="1" type="ORF">BD310DRAFT_346776</name>
</gene>
<dbReference type="EMBL" id="ML145107">
    <property type="protein sequence ID" value="TBU60102.1"/>
    <property type="molecule type" value="Genomic_DNA"/>
</dbReference>
<reference evidence="1 2" key="1">
    <citation type="submission" date="2019-01" db="EMBL/GenBank/DDBJ databases">
        <title>Draft genome sequences of three monokaryotic isolates of the white-rot basidiomycete fungus Dichomitus squalens.</title>
        <authorList>
            <consortium name="DOE Joint Genome Institute"/>
            <person name="Lopez S.C."/>
            <person name="Andreopoulos B."/>
            <person name="Pangilinan J."/>
            <person name="Lipzen A."/>
            <person name="Riley R."/>
            <person name="Ahrendt S."/>
            <person name="Ng V."/>
            <person name="Barry K."/>
            <person name="Daum C."/>
            <person name="Grigoriev I.V."/>
            <person name="Hilden K.S."/>
            <person name="Makela M.R."/>
            <person name="de Vries R.P."/>
        </authorList>
    </citation>
    <scope>NUCLEOTIDE SEQUENCE [LARGE SCALE GENOMIC DNA]</scope>
    <source>
        <strain evidence="1 2">CBS 464.89</strain>
    </source>
</reference>
<proteinExistence type="predicted"/>
<evidence type="ECO:0000313" key="2">
    <source>
        <dbReference type="Proteomes" id="UP000292082"/>
    </source>
</evidence>
<organism evidence="1 2">
    <name type="scientific">Dichomitus squalens</name>
    <dbReference type="NCBI Taxonomy" id="114155"/>
    <lineage>
        <taxon>Eukaryota</taxon>
        <taxon>Fungi</taxon>
        <taxon>Dikarya</taxon>
        <taxon>Basidiomycota</taxon>
        <taxon>Agaricomycotina</taxon>
        <taxon>Agaricomycetes</taxon>
        <taxon>Polyporales</taxon>
        <taxon>Polyporaceae</taxon>
        <taxon>Dichomitus</taxon>
    </lineage>
</organism>
<sequence>MMCYEPMELLYLTVYLVSLAIVVNIVIIPPSSLDSKIIPLDQEPTSRPSGPRLEKPRILRGGRTGDTVACRVRLPGLVRCVQRAVKCVLVHSAITRWENTLRVCGLSHMAWESTLAVYRCTRSEPENASKLPRCSIEPEPACVLRFALFPAESRVPFEFGRVTYTGASGIAHHRQVRHQYSYICTCI</sequence>
<evidence type="ECO:0000313" key="1">
    <source>
        <dbReference type="EMBL" id="TBU60102.1"/>
    </source>
</evidence>
<dbReference type="Proteomes" id="UP000292082">
    <property type="component" value="Unassembled WGS sequence"/>
</dbReference>
<keyword evidence="2" id="KW-1185">Reference proteome</keyword>
<protein>
    <submittedName>
        <fullName evidence="1">Uncharacterized protein</fullName>
    </submittedName>
</protein>
<accession>A0A4Q9PZ60</accession>
<name>A0A4Q9PZ60_9APHY</name>
<dbReference type="AlphaFoldDB" id="A0A4Q9PZ60"/>